<evidence type="ECO:0000313" key="2">
    <source>
        <dbReference type="EMBL" id="KAL1548052.1"/>
    </source>
</evidence>
<evidence type="ECO:0000313" key="3">
    <source>
        <dbReference type="Proteomes" id="UP001567538"/>
    </source>
</evidence>
<accession>A0ABD1GV69</accession>
<reference evidence="2 3" key="1">
    <citation type="submission" date="2024-06" db="EMBL/GenBank/DDBJ databases">
        <title>A chromosome level genome sequence of Diviner's sage (Salvia divinorum).</title>
        <authorList>
            <person name="Ford S.A."/>
            <person name="Ro D.-K."/>
            <person name="Ness R.W."/>
            <person name="Phillips M.A."/>
        </authorList>
    </citation>
    <scope>NUCLEOTIDE SEQUENCE [LARGE SCALE GENOMIC DNA]</scope>
    <source>
        <strain evidence="2">SAF-2024a</strain>
        <tissue evidence="2">Leaf</tissue>
    </source>
</reference>
<feature type="region of interest" description="Disordered" evidence="1">
    <location>
        <begin position="235"/>
        <end position="292"/>
    </location>
</feature>
<organism evidence="2 3">
    <name type="scientific">Salvia divinorum</name>
    <name type="common">Maria pastora</name>
    <name type="synonym">Diviner's sage</name>
    <dbReference type="NCBI Taxonomy" id="28513"/>
    <lineage>
        <taxon>Eukaryota</taxon>
        <taxon>Viridiplantae</taxon>
        <taxon>Streptophyta</taxon>
        <taxon>Embryophyta</taxon>
        <taxon>Tracheophyta</taxon>
        <taxon>Spermatophyta</taxon>
        <taxon>Magnoliopsida</taxon>
        <taxon>eudicotyledons</taxon>
        <taxon>Gunneridae</taxon>
        <taxon>Pentapetalae</taxon>
        <taxon>asterids</taxon>
        <taxon>lamiids</taxon>
        <taxon>Lamiales</taxon>
        <taxon>Lamiaceae</taxon>
        <taxon>Nepetoideae</taxon>
        <taxon>Mentheae</taxon>
        <taxon>Salviinae</taxon>
        <taxon>Salvia</taxon>
        <taxon>Salvia subgen. Calosphace</taxon>
    </lineage>
</organism>
<dbReference type="PANTHER" id="PTHR37610">
    <property type="entry name" value="CCHC-TYPE DOMAIN-CONTAINING PROTEIN"/>
    <property type="match status" value="1"/>
</dbReference>
<sequence length="292" mass="32720">MKRAIGGKGLTSHIIGVSDPEPPITDPNYPRWQQRDHCTFNWIINNIESDLVNEVSQYAIAKDLWEGLAITYGSGRDPFQVYDLHRQSMTIRQGAMTLEVLWQKIQDLWISIDARDPIDHPTSIEKDNQKTQRMRVYQFLTALDERYEAVKKEIINKEPLLTPREAYAMNPPTSRHRHLPGTQPRIAKERKTRINCSVTTAEEENILTKRVFSSTVIQSAAVAAFGDRAAYAGGTAGNVGTQATENSGGNQTGGGREEGKAVAAVSAARVQQRGDESWSEGYPNRNDSWAWH</sequence>
<dbReference type="EMBL" id="JBEAFC010000007">
    <property type="protein sequence ID" value="KAL1548052.1"/>
    <property type="molecule type" value="Genomic_DNA"/>
</dbReference>
<dbReference type="PANTHER" id="PTHR37610:SF38">
    <property type="entry name" value="RETROTRANSPOSON COPIA-LIKE N-TERMINAL DOMAIN-CONTAINING PROTEIN"/>
    <property type="match status" value="1"/>
</dbReference>
<evidence type="ECO:0000256" key="1">
    <source>
        <dbReference type="SAM" id="MobiDB-lite"/>
    </source>
</evidence>
<gene>
    <name evidence="2" type="ORF">AAHA92_16334</name>
</gene>
<dbReference type="Proteomes" id="UP001567538">
    <property type="component" value="Unassembled WGS sequence"/>
</dbReference>
<name>A0ABD1GV69_SALDI</name>
<comment type="caution">
    <text evidence="2">The sequence shown here is derived from an EMBL/GenBank/DDBJ whole genome shotgun (WGS) entry which is preliminary data.</text>
</comment>
<evidence type="ECO:0008006" key="4">
    <source>
        <dbReference type="Google" id="ProtNLM"/>
    </source>
</evidence>
<keyword evidence="3" id="KW-1185">Reference proteome</keyword>
<dbReference type="AlphaFoldDB" id="A0ABD1GV69"/>
<feature type="compositionally biased region" description="Low complexity" evidence="1">
    <location>
        <begin position="261"/>
        <end position="271"/>
    </location>
</feature>
<feature type="region of interest" description="Disordered" evidence="1">
    <location>
        <begin position="1"/>
        <end position="29"/>
    </location>
</feature>
<protein>
    <recommendedName>
        <fullName evidence="4">UBN2_3 domain-containing protein</fullName>
    </recommendedName>
</protein>
<proteinExistence type="predicted"/>